<organism evidence="5 6">
    <name type="scientific">Paenibacillus herberti</name>
    <dbReference type="NCBI Taxonomy" id="1619309"/>
    <lineage>
        <taxon>Bacteria</taxon>
        <taxon>Bacillati</taxon>
        <taxon>Bacillota</taxon>
        <taxon>Bacilli</taxon>
        <taxon>Bacillales</taxon>
        <taxon>Paenibacillaceae</taxon>
        <taxon>Paenibacillus</taxon>
    </lineage>
</organism>
<dbReference type="EMBL" id="NMUQ01000002">
    <property type="protein sequence ID" value="OXM14325.1"/>
    <property type="molecule type" value="Genomic_DNA"/>
</dbReference>
<dbReference type="SUPFAM" id="SSF46689">
    <property type="entry name" value="Homeodomain-like"/>
    <property type="match status" value="1"/>
</dbReference>
<dbReference type="SMART" id="SM00342">
    <property type="entry name" value="HTH_ARAC"/>
    <property type="match status" value="1"/>
</dbReference>
<reference evidence="5 6" key="1">
    <citation type="submission" date="2017-07" db="EMBL/GenBank/DDBJ databases">
        <title>Paenibacillus herberti R33 genome sequencing and assembly.</title>
        <authorList>
            <person name="Su W."/>
        </authorList>
    </citation>
    <scope>NUCLEOTIDE SEQUENCE [LARGE SCALE GENOMIC DNA]</scope>
    <source>
        <strain evidence="5 6">R33</strain>
    </source>
</reference>
<keyword evidence="1" id="KW-0805">Transcription regulation</keyword>
<dbReference type="Proteomes" id="UP000215145">
    <property type="component" value="Unassembled WGS sequence"/>
</dbReference>
<keyword evidence="6" id="KW-1185">Reference proteome</keyword>
<feature type="domain" description="HTH araC/xylS-type" evidence="4">
    <location>
        <begin position="182"/>
        <end position="282"/>
    </location>
</feature>
<dbReference type="GO" id="GO:0003700">
    <property type="term" value="F:DNA-binding transcription factor activity"/>
    <property type="evidence" value="ECO:0007669"/>
    <property type="project" value="InterPro"/>
</dbReference>
<keyword evidence="2" id="KW-0238">DNA-binding</keyword>
<dbReference type="InterPro" id="IPR018060">
    <property type="entry name" value="HTH_AraC"/>
</dbReference>
<dbReference type="OrthoDB" id="323290at2"/>
<accession>A0A229NX31</accession>
<evidence type="ECO:0000256" key="2">
    <source>
        <dbReference type="ARBA" id="ARBA00023125"/>
    </source>
</evidence>
<comment type="caution">
    <text evidence="5">The sequence shown here is derived from an EMBL/GenBank/DDBJ whole genome shotgun (WGS) entry which is preliminary data.</text>
</comment>
<evidence type="ECO:0000313" key="5">
    <source>
        <dbReference type="EMBL" id="OXM14325.1"/>
    </source>
</evidence>
<dbReference type="InterPro" id="IPR046532">
    <property type="entry name" value="DUF6597"/>
</dbReference>
<dbReference type="Pfam" id="PF20240">
    <property type="entry name" value="DUF6597"/>
    <property type="match status" value="1"/>
</dbReference>
<evidence type="ECO:0000259" key="4">
    <source>
        <dbReference type="PROSITE" id="PS01124"/>
    </source>
</evidence>
<dbReference type="Gene3D" id="1.10.10.60">
    <property type="entry name" value="Homeodomain-like"/>
    <property type="match status" value="1"/>
</dbReference>
<keyword evidence="3" id="KW-0804">Transcription</keyword>
<name>A0A229NX31_9BACL</name>
<dbReference type="GO" id="GO:0043565">
    <property type="term" value="F:sequence-specific DNA binding"/>
    <property type="evidence" value="ECO:0007669"/>
    <property type="project" value="InterPro"/>
</dbReference>
<dbReference type="AlphaFoldDB" id="A0A229NX31"/>
<sequence length="288" mass="32036">MEFPSSLEGASAMDKHSSPLTLNNRGILAPHAGAMHYRIERLLPSGPAAAFIRHYWLIQWELPPGQAHVQEVLEHPSVNVVLEPGCSVVSIVSPGRSSQKLEGKGQVMGMLFRPGAFRAWLDRDPEELAGKRLSAAEVLGPELLELEHAVFAESNPVQRARLADAYWATRVPEPDASAQLVDRIVIGIQLDRSQRDVEGVAERWGLSVRSLQRLFRTYLGVTPKWVIQRYRMHETVELAALEGEKEPNWAALAVELGYFDQAHLIRDFKATIGKTPASYRKHAAAESN</sequence>
<dbReference type="Pfam" id="PF12833">
    <property type="entry name" value="HTH_18"/>
    <property type="match status" value="1"/>
</dbReference>
<gene>
    <name evidence="5" type="ORF">CGZ75_15340</name>
</gene>
<evidence type="ECO:0000256" key="1">
    <source>
        <dbReference type="ARBA" id="ARBA00023015"/>
    </source>
</evidence>
<dbReference type="InterPro" id="IPR050204">
    <property type="entry name" value="AraC_XylS_family_regulators"/>
</dbReference>
<proteinExistence type="predicted"/>
<dbReference type="InterPro" id="IPR009057">
    <property type="entry name" value="Homeodomain-like_sf"/>
</dbReference>
<evidence type="ECO:0000313" key="6">
    <source>
        <dbReference type="Proteomes" id="UP000215145"/>
    </source>
</evidence>
<dbReference type="PANTHER" id="PTHR46796">
    <property type="entry name" value="HTH-TYPE TRANSCRIPTIONAL ACTIVATOR RHAS-RELATED"/>
    <property type="match status" value="1"/>
</dbReference>
<evidence type="ECO:0000256" key="3">
    <source>
        <dbReference type="ARBA" id="ARBA00023163"/>
    </source>
</evidence>
<dbReference type="PROSITE" id="PS01124">
    <property type="entry name" value="HTH_ARAC_FAMILY_2"/>
    <property type="match status" value="1"/>
</dbReference>
<protein>
    <submittedName>
        <fullName evidence="5">AraC family transcriptional regulator</fullName>
    </submittedName>
</protein>